<dbReference type="AlphaFoldDB" id="A0A815BUS1"/>
<dbReference type="EMBL" id="CAJNOI010000424">
    <property type="protein sequence ID" value="CAF1275170.1"/>
    <property type="molecule type" value="Genomic_DNA"/>
</dbReference>
<dbReference type="EMBL" id="CAJNOM010000029">
    <property type="protein sequence ID" value="CAF0853086.1"/>
    <property type="molecule type" value="Genomic_DNA"/>
</dbReference>
<protein>
    <submittedName>
        <fullName evidence="2">Uncharacterized protein</fullName>
    </submittedName>
</protein>
<sequence length="163" mass="17746">MASYLKIIVFYGKQTDGKYDVLVVSATQTKELAIDKLVACGIGSICAGIAVSMITTNPDIGYKTTSTIILVCPKLTNNANEQVKYAALILFTILHETGHWSFFTHGCNLNDEISTPVGILMEESGDAIELLLFGFRIQHYGPSDPKFLVKLNGGSKCHSQRSV</sequence>
<evidence type="ECO:0000313" key="4">
    <source>
        <dbReference type="Proteomes" id="UP000663877"/>
    </source>
</evidence>
<organism evidence="2 4">
    <name type="scientific">Adineta steineri</name>
    <dbReference type="NCBI Taxonomy" id="433720"/>
    <lineage>
        <taxon>Eukaryota</taxon>
        <taxon>Metazoa</taxon>
        <taxon>Spiralia</taxon>
        <taxon>Gnathifera</taxon>
        <taxon>Rotifera</taxon>
        <taxon>Eurotatoria</taxon>
        <taxon>Bdelloidea</taxon>
        <taxon>Adinetida</taxon>
        <taxon>Adinetidae</taxon>
        <taxon>Adineta</taxon>
    </lineage>
</organism>
<accession>A0A815BUS1</accession>
<evidence type="ECO:0000313" key="1">
    <source>
        <dbReference type="EMBL" id="CAF0853086.1"/>
    </source>
</evidence>
<comment type="caution">
    <text evidence="2">The sequence shown here is derived from an EMBL/GenBank/DDBJ whole genome shotgun (WGS) entry which is preliminary data.</text>
</comment>
<proteinExistence type="predicted"/>
<evidence type="ECO:0000313" key="2">
    <source>
        <dbReference type="EMBL" id="CAF1275170.1"/>
    </source>
</evidence>
<gene>
    <name evidence="2" type="ORF">BJG266_LOCUS30889</name>
    <name evidence="1" type="ORF">QVE165_LOCUS6949</name>
</gene>
<evidence type="ECO:0000313" key="3">
    <source>
        <dbReference type="Proteomes" id="UP000663832"/>
    </source>
</evidence>
<keyword evidence="3" id="KW-1185">Reference proteome</keyword>
<reference evidence="2" key="1">
    <citation type="submission" date="2021-02" db="EMBL/GenBank/DDBJ databases">
        <authorList>
            <person name="Nowell W R."/>
        </authorList>
    </citation>
    <scope>NUCLEOTIDE SEQUENCE</scope>
</reference>
<dbReference type="OrthoDB" id="9972968at2759"/>
<name>A0A815BUS1_9BILA</name>
<dbReference type="Proteomes" id="UP000663877">
    <property type="component" value="Unassembled WGS sequence"/>
</dbReference>
<dbReference type="Proteomes" id="UP000663832">
    <property type="component" value="Unassembled WGS sequence"/>
</dbReference>